<protein>
    <submittedName>
        <fullName evidence="4">Flavin reductase family protein</fullName>
    </submittedName>
</protein>
<evidence type="ECO:0000313" key="4">
    <source>
        <dbReference type="EMBL" id="NMY07892.1"/>
    </source>
</evidence>
<gene>
    <name evidence="4" type="ORF">HBO38_05370</name>
</gene>
<dbReference type="Pfam" id="PF01613">
    <property type="entry name" value="Flavin_Reduct"/>
    <property type="match status" value="1"/>
</dbReference>
<evidence type="ECO:0000256" key="2">
    <source>
        <dbReference type="ARBA" id="ARBA00023002"/>
    </source>
</evidence>
<dbReference type="GO" id="GO:0042602">
    <property type="term" value="F:riboflavin reductase (NADPH) activity"/>
    <property type="evidence" value="ECO:0007669"/>
    <property type="project" value="TreeGrafter"/>
</dbReference>
<dbReference type="Proteomes" id="UP000537729">
    <property type="component" value="Unassembled WGS sequence"/>
</dbReference>
<feature type="domain" description="Flavin reductase like" evidence="3">
    <location>
        <begin position="11"/>
        <end position="156"/>
    </location>
</feature>
<dbReference type="RefSeq" id="WP_102616947.1">
    <property type="nucleotide sequence ID" value="NZ_CP142041.1"/>
</dbReference>
<dbReference type="InterPro" id="IPR002563">
    <property type="entry name" value="Flavin_Rdtase-like_dom"/>
</dbReference>
<dbReference type="SUPFAM" id="SSF50475">
    <property type="entry name" value="FMN-binding split barrel"/>
    <property type="match status" value="1"/>
</dbReference>
<sequence length="163" mass="17585">MIDATTLRQALGHFATGVTVVTTRDVAGEPIGVTASSFNTVSLDPPLVLWSIGRNALSYPAFSMAEHFAIHVLGDEQQAWSNRFGRASEAKFSGLDFGEGVGGVPLLHGCPARFECRIEHRYDGGDHQILVGRVLRMALGAEDARPLLFHRGRYAGLDALPRG</sequence>
<reference evidence="4 5" key="1">
    <citation type="journal article" date="2020" name="Front. Microbiol.">
        <title>Genetic Organization of the aprX-lipA2 Operon Affects the Proteolytic Potential of Pseudomonas Species in Milk.</title>
        <authorList>
            <person name="Maier C."/>
            <person name="Huptas C."/>
            <person name="von Neubeck M."/>
            <person name="Scherer S."/>
            <person name="Wenning M."/>
            <person name="Lucking G."/>
        </authorList>
    </citation>
    <scope>NUCLEOTIDE SEQUENCE [LARGE SCALE GENOMIC DNA]</scope>
    <source>
        <strain evidence="4 5">DSM 16272</strain>
    </source>
</reference>
<accession>A0A7Y1A292</accession>
<name>A0A7Y1A292_PSEVE</name>
<evidence type="ECO:0000259" key="3">
    <source>
        <dbReference type="SMART" id="SM00903"/>
    </source>
</evidence>
<dbReference type="EMBL" id="JAAQWG010000005">
    <property type="protein sequence ID" value="NMY07892.1"/>
    <property type="molecule type" value="Genomic_DNA"/>
</dbReference>
<dbReference type="PANTHER" id="PTHR30466:SF11">
    <property type="entry name" value="FLAVIN-DEPENDENT MONOOXYGENASE, REDUCTASE SUBUNIT HSAB"/>
    <property type="match status" value="1"/>
</dbReference>
<evidence type="ECO:0000256" key="1">
    <source>
        <dbReference type="ARBA" id="ARBA00008898"/>
    </source>
</evidence>
<dbReference type="GO" id="GO:0010181">
    <property type="term" value="F:FMN binding"/>
    <property type="evidence" value="ECO:0007669"/>
    <property type="project" value="InterPro"/>
</dbReference>
<organism evidence="4 5">
    <name type="scientific">Pseudomonas veronii</name>
    <dbReference type="NCBI Taxonomy" id="76761"/>
    <lineage>
        <taxon>Bacteria</taxon>
        <taxon>Pseudomonadati</taxon>
        <taxon>Pseudomonadota</taxon>
        <taxon>Gammaproteobacteria</taxon>
        <taxon>Pseudomonadales</taxon>
        <taxon>Pseudomonadaceae</taxon>
        <taxon>Pseudomonas</taxon>
    </lineage>
</organism>
<dbReference type="InterPro" id="IPR050268">
    <property type="entry name" value="NADH-dep_flavin_reductase"/>
</dbReference>
<comment type="caution">
    <text evidence="4">The sequence shown here is derived from an EMBL/GenBank/DDBJ whole genome shotgun (WGS) entry which is preliminary data.</text>
</comment>
<evidence type="ECO:0000313" key="5">
    <source>
        <dbReference type="Proteomes" id="UP000537729"/>
    </source>
</evidence>
<dbReference type="AlphaFoldDB" id="A0A7Y1A292"/>
<comment type="similarity">
    <text evidence="1">Belongs to the non-flavoprotein flavin reductase family.</text>
</comment>
<dbReference type="Gene3D" id="2.30.110.10">
    <property type="entry name" value="Electron Transport, Fmn-binding Protein, Chain A"/>
    <property type="match status" value="1"/>
</dbReference>
<keyword evidence="2" id="KW-0560">Oxidoreductase</keyword>
<proteinExistence type="inferred from homology"/>
<dbReference type="InterPro" id="IPR012349">
    <property type="entry name" value="Split_barrel_FMN-bd"/>
</dbReference>
<dbReference type="SMART" id="SM00903">
    <property type="entry name" value="Flavin_Reduct"/>
    <property type="match status" value="1"/>
</dbReference>
<dbReference type="PANTHER" id="PTHR30466">
    <property type="entry name" value="FLAVIN REDUCTASE"/>
    <property type="match status" value="1"/>
</dbReference>